<feature type="repeat" description="TPR" evidence="3">
    <location>
        <begin position="290"/>
        <end position="323"/>
    </location>
</feature>
<dbReference type="PROSITE" id="PS50293">
    <property type="entry name" value="TPR_REGION"/>
    <property type="match status" value="1"/>
</dbReference>
<evidence type="ECO:0000256" key="3">
    <source>
        <dbReference type="PROSITE-ProRule" id="PRU00339"/>
    </source>
</evidence>
<reference evidence="6 8" key="2">
    <citation type="submission" date="2016-10" db="EMBL/GenBank/DDBJ databases">
        <authorList>
            <person name="Varghese N."/>
            <person name="Submissions S."/>
        </authorList>
    </citation>
    <scope>NUCLEOTIDE SEQUENCE [LARGE SCALE GENOMIC DNA]</scope>
    <source>
        <strain evidence="6 8">DSW-5</strain>
    </source>
</reference>
<comment type="caution">
    <text evidence="5">The sequence shown here is derived from an EMBL/GenBank/DDBJ whole genome shotgun (WGS) entry which is preliminary data.</text>
</comment>
<dbReference type="AlphaFoldDB" id="A0A0M9CE19"/>
<dbReference type="InterPro" id="IPR051685">
    <property type="entry name" value="Ycf3/AcsC/BcsC/TPR_MFPF"/>
</dbReference>
<organism evidence="5 7">
    <name type="scientific">Polaribacter dokdonensis DSW-5</name>
    <dbReference type="NCBI Taxonomy" id="1300348"/>
    <lineage>
        <taxon>Bacteria</taxon>
        <taxon>Pseudomonadati</taxon>
        <taxon>Bacteroidota</taxon>
        <taxon>Flavobacteriia</taxon>
        <taxon>Flavobacteriales</taxon>
        <taxon>Flavobacteriaceae</taxon>
    </lineage>
</organism>
<keyword evidence="2 3" id="KW-0802">TPR repeat</keyword>
<dbReference type="SMART" id="SM00028">
    <property type="entry name" value="TPR"/>
    <property type="match status" value="4"/>
</dbReference>
<evidence type="ECO:0000256" key="1">
    <source>
        <dbReference type="ARBA" id="ARBA00022737"/>
    </source>
</evidence>
<dbReference type="Pfam" id="PF00515">
    <property type="entry name" value="TPR_1"/>
    <property type="match status" value="1"/>
</dbReference>
<dbReference type="InterPro" id="IPR019734">
    <property type="entry name" value="TPR_rpt"/>
</dbReference>
<keyword evidence="1" id="KW-0677">Repeat</keyword>
<evidence type="ECO:0000313" key="7">
    <source>
        <dbReference type="Proteomes" id="UP000037716"/>
    </source>
</evidence>
<sequence>MKKQILALSLGLMTIGVLAQKNELKVAEKALKKNDIATARTAIQSIESMESSMEDKYKAKYYFLKGQVYGKTDVNKAVEAYNSLFDYEKATKKSRYTPLAKTKVMELTQFVSQKAVTAYNETKDYKTATENFYLTYQLSPTDTSFLYNAAVSASLQKDYDTSLKYYNKLQELGYTGITMQYMATNKETGAQENLGGKTQRDLMVKSGDYEAPQDVPTASRQSDIVKNIGYILIAQGKTDEAIVAIKKARENDPKDLNLLLNEAQLYIQLKDMEKFGTLMEEAIQLDPENPTLFFNLGVVNQNEGKKEEAIGYYKKAIELDPEYGDAYMNLAVAILSGEQAIVDEMNENLSNFKKYDELQGKQKELYKEALPFLEKADSIKRSEDTVKSLLNIYDILRMEDKADALRPIYKKMRGM</sequence>
<proteinExistence type="predicted"/>
<protein>
    <submittedName>
        <fullName evidence="5">Tetratricopeptide repeat family protein</fullName>
    </submittedName>
    <submittedName>
        <fullName evidence="6">Tetratricopeptide repeat-containing protein</fullName>
    </submittedName>
</protein>
<dbReference type="EMBL" id="FNUE01000002">
    <property type="protein sequence ID" value="SEE59487.1"/>
    <property type="molecule type" value="Genomic_DNA"/>
</dbReference>
<dbReference type="Proteomes" id="UP000183071">
    <property type="component" value="Unassembled WGS sequence"/>
</dbReference>
<accession>A0A0M9CE19</accession>
<feature type="signal peptide" evidence="4">
    <location>
        <begin position="1"/>
        <end position="19"/>
    </location>
</feature>
<dbReference type="PANTHER" id="PTHR44943">
    <property type="entry name" value="CELLULOSE SYNTHASE OPERON PROTEIN C"/>
    <property type="match status" value="1"/>
</dbReference>
<name>A0A0M9CE19_9FLAO</name>
<dbReference type="Proteomes" id="UP000037716">
    <property type="component" value="Unassembled WGS sequence"/>
</dbReference>
<dbReference type="EMBL" id="LGBR01000001">
    <property type="protein sequence ID" value="KOY50486.1"/>
    <property type="molecule type" value="Genomic_DNA"/>
</dbReference>
<dbReference type="Pfam" id="PF14559">
    <property type="entry name" value="TPR_19"/>
    <property type="match status" value="1"/>
</dbReference>
<evidence type="ECO:0000313" key="8">
    <source>
        <dbReference type="Proteomes" id="UP000183071"/>
    </source>
</evidence>
<dbReference type="PROSITE" id="PS50005">
    <property type="entry name" value="TPR"/>
    <property type="match status" value="3"/>
</dbReference>
<dbReference type="SUPFAM" id="SSF48452">
    <property type="entry name" value="TPR-like"/>
    <property type="match status" value="1"/>
</dbReference>
<evidence type="ECO:0000313" key="6">
    <source>
        <dbReference type="EMBL" id="SEE59487.1"/>
    </source>
</evidence>
<evidence type="ECO:0000313" key="5">
    <source>
        <dbReference type="EMBL" id="KOY50486.1"/>
    </source>
</evidence>
<dbReference type="PANTHER" id="PTHR44943:SF4">
    <property type="entry name" value="TPR REPEAT-CONTAINING PROTEIN MJ0798"/>
    <property type="match status" value="1"/>
</dbReference>
<feature type="repeat" description="TPR" evidence="3">
    <location>
        <begin position="256"/>
        <end position="289"/>
    </location>
</feature>
<dbReference type="SUPFAM" id="SSF81901">
    <property type="entry name" value="HCP-like"/>
    <property type="match status" value="1"/>
</dbReference>
<dbReference type="OrthoDB" id="1149028at2"/>
<reference evidence="5 7" key="1">
    <citation type="submission" date="2015-07" db="EMBL/GenBank/DDBJ databases">
        <title>Genome of Polaribacter dokdonenesis DSW-5, isolated from seawater off Dokdo in Korea.</title>
        <authorList>
            <person name="Yoon K."/>
            <person name="Song J.Y."/>
            <person name="Kim J.F."/>
        </authorList>
    </citation>
    <scope>NUCLEOTIDE SEQUENCE [LARGE SCALE GENOMIC DNA]</scope>
    <source>
        <strain evidence="5 7">DSW-5</strain>
    </source>
</reference>
<dbReference type="STRING" id="1300348.I602_46"/>
<feature type="chain" id="PRO_5005832865" evidence="4">
    <location>
        <begin position="20"/>
        <end position="415"/>
    </location>
</feature>
<dbReference type="Gene3D" id="1.25.40.10">
    <property type="entry name" value="Tetratricopeptide repeat domain"/>
    <property type="match status" value="3"/>
</dbReference>
<dbReference type="InterPro" id="IPR011990">
    <property type="entry name" value="TPR-like_helical_dom_sf"/>
</dbReference>
<keyword evidence="4" id="KW-0732">Signal</keyword>
<evidence type="ECO:0000256" key="2">
    <source>
        <dbReference type="ARBA" id="ARBA00022803"/>
    </source>
</evidence>
<dbReference type="PATRIC" id="fig|1300348.6.peg.48"/>
<keyword evidence="8" id="KW-1185">Reference proteome</keyword>
<dbReference type="RefSeq" id="WP_053972778.1">
    <property type="nucleotide sequence ID" value="NZ_FNUE01000002.1"/>
</dbReference>
<evidence type="ECO:0000256" key="4">
    <source>
        <dbReference type="SAM" id="SignalP"/>
    </source>
</evidence>
<gene>
    <name evidence="5" type="ORF">I602_46</name>
    <name evidence="6" type="ORF">SAMN05444353_2605</name>
</gene>
<feature type="repeat" description="TPR" evidence="3">
    <location>
        <begin position="222"/>
        <end position="255"/>
    </location>
</feature>